<comment type="subcellular location">
    <subcellularLocation>
        <location evidence="1">Membrane</location>
        <topology evidence="1">Single-pass membrane protein</topology>
    </subcellularLocation>
</comment>
<keyword evidence="3 6" id="KW-0812">Transmembrane</keyword>
<keyword evidence="2" id="KW-0488">Methylation</keyword>
<evidence type="ECO:0000313" key="8">
    <source>
        <dbReference type="Proteomes" id="UP000244792"/>
    </source>
</evidence>
<dbReference type="GO" id="GO:0016020">
    <property type="term" value="C:membrane"/>
    <property type="evidence" value="ECO:0007669"/>
    <property type="project" value="UniProtKB-SubCell"/>
</dbReference>
<dbReference type="InterPro" id="IPR012902">
    <property type="entry name" value="N_methyl_site"/>
</dbReference>
<protein>
    <submittedName>
        <fullName evidence="7">Prepilin-type N-terminal cleavage/methylation domain-containing protein</fullName>
    </submittedName>
</protein>
<evidence type="ECO:0000256" key="4">
    <source>
        <dbReference type="ARBA" id="ARBA00022989"/>
    </source>
</evidence>
<dbReference type="Gene3D" id="3.30.700.10">
    <property type="entry name" value="Glycoprotein, Type 4 Pilin"/>
    <property type="match status" value="1"/>
</dbReference>
<proteinExistence type="predicted"/>
<evidence type="ECO:0000256" key="1">
    <source>
        <dbReference type="ARBA" id="ARBA00004167"/>
    </source>
</evidence>
<dbReference type="PANTHER" id="PTHR30093">
    <property type="entry name" value="GENERAL SECRETION PATHWAY PROTEIN G"/>
    <property type="match status" value="1"/>
</dbReference>
<evidence type="ECO:0000256" key="3">
    <source>
        <dbReference type="ARBA" id="ARBA00022692"/>
    </source>
</evidence>
<reference evidence="7 8" key="1">
    <citation type="submission" date="2017-04" db="EMBL/GenBank/DDBJ databases">
        <title>Genomic insights into metabolism of Thermodesulfobium acidiphilum.</title>
        <authorList>
            <person name="Toshchakov S.V."/>
            <person name="Frolov E.N."/>
            <person name="Kublanov I.V."/>
            <person name="Samarov N.I."/>
            <person name="Novikov A."/>
            <person name="Lebedinsky A.V."/>
            <person name="Bonch-Osmolovskaya E.A."/>
            <person name="Chernyh N.A."/>
        </authorList>
    </citation>
    <scope>NUCLEOTIDE SEQUENCE [LARGE SCALE GENOMIC DNA]</scope>
    <source>
        <strain evidence="7 8">3127-1</strain>
    </source>
</reference>
<evidence type="ECO:0000256" key="2">
    <source>
        <dbReference type="ARBA" id="ARBA00022481"/>
    </source>
</evidence>
<dbReference type="RefSeq" id="WP_108308312.1">
    <property type="nucleotide sequence ID" value="NZ_CP020921.1"/>
</dbReference>
<feature type="transmembrane region" description="Helical" evidence="6">
    <location>
        <begin position="20"/>
        <end position="38"/>
    </location>
</feature>
<organism evidence="7 8">
    <name type="scientific">Thermodesulfobium acidiphilum</name>
    <dbReference type="NCBI Taxonomy" id="1794699"/>
    <lineage>
        <taxon>Bacteria</taxon>
        <taxon>Pseudomonadati</taxon>
        <taxon>Thermodesulfobiota</taxon>
        <taxon>Thermodesulfobiia</taxon>
        <taxon>Thermodesulfobiales</taxon>
        <taxon>Thermodesulfobiaceae</taxon>
        <taxon>Thermodesulfobium</taxon>
    </lineage>
</organism>
<dbReference type="SUPFAM" id="SSF54523">
    <property type="entry name" value="Pili subunits"/>
    <property type="match status" value="1"/>
</dbReference>
<dbReference type="NCBIfam" id="TIGR02532">
    <property type="entry name" value="IV_pilin_GFxxxE"/>
    <property type="match status" value="1"/>
</dbReference>
<dbReference type="Proteomes" id="UP000244792">
    <property type="component" value="Chromosome"/>
</dbReference>
<evidence type="ECO:0000313" key="7">
    <source>
        <dbReference type="EMBL" id="AWB09684.1"/>
    </source>
</evidence>
<dbReference type="AlphaFoldDB" id="A0A2R4VYZ1"/>
<keyword evidence="4 6" id="KW-1133">Transmembrane helix</keyword>
<evidence type="ECO:0000256" key="6">
    <source>
        <dbReference type="SAM" id="Phobius"/>
    </source>
</evidence>
<keyword evidence="5 6" id="KW-0472">Membrane</keyword>
<dbReference type="KEGG" id="taci:TDSAC_0302"/>
<sequence>MLSSPRKSLRDKKGFTLIELLVVIVIIGILAAVAFPLYQNLTKNAADASAKGALAALRGASALYYGQYGTYAPDLATVEGQAKAQGGITYTANGISVAAGGTTYTYTLSYDSTDGTISCTSAGTGTSCSSW</sequence>
<dbReference type="OrthoDB" id="9938548at2"/>
<dbReference type="PANTHER" id="PTHR30093:SF44">
    <property type="entry name" value="TYPE II SECRETION SYSTEM CORE PROTEIN G"/>
    <property type="match status" value="1"/>
</dbReference>
<dbReference type="PROSITE" id="PS00409">
    <property type="entry name" value="PROKAR_NTER_METHYL"/>
    <property type="match status" value="1"/>
</dbReference>
<accession>A0A2R4VYZ1</accession>
<dbReference type="EMBL" id="CP020921">
    <property type="protein sequence ID" value="AWB09684.1"/>
    <property type="molecule type" value="Genomic_DNA"/>
</dbReference>
<evidence type="ECO:0000256" key="5">
    <source>
        <dbReference type="ARBA" id="ARBA00023136"/>
    </source>
</evidence>
<name>A0A2R4VYZ1_THEAF</name>
<gene>
    <name evidence="7" type="ORF">TDSAC_0302</name>
</gene>
<dbReference type="InterPro" id="IPR045584">
    <property type="entry name" value="Pilin-like"/>
</dbReference>
<dbReference type="Pfam" id="PF07963">
    <property type="entry name" value="N_methyl"/>
    <property type="match status" value="1"/>
</dbReference>
<keyword evidence="8" id="KW-1185">Reference proteome</keyword>